<dbReference type="InterPro" id="IPR013987">
    <property type="entry name" value="YjdM_N"/>
</dbReference>
<evidence type="ECO:0000256" key="1">
    <source>
        <dbReference type="ARBA" id="ARBA00009248"/>
    </source>
</evidence>
<evidence type="ECO:0000259" key="4">
    <source>
        <dbReference type="Pfam" id="PF08274"/>
    </source>
</evidence>
<dbReference type="PANTHER" id="PTHR30305:SF3">
    <property type="entry name" value="PROTEIN YJDM"/>
    <property type="match status" value="1"/>
</dbReference>
<feature type="domain" description="Protein YjdM C-terminal" evidence="3">
    <location>
        <begin position="46"/>
        <end position="113"/>
    </location>
</feature>
<comment type="similarity">
    <text evidence="1">Belongs to the YjdM family.</text>
</comment>
<evidence type="ECO:0000313" key="5">
    <source>
        <dbReference type="EMBL" id="EFB74107.1"/>
    </source>
</evidence>
<reference evidence="5" key="1">
    <citation type="submission" date="2009-12" db="EMBL/GenBank/DDBJ databases">
        <authorList>
            <person name="Weinstock G."/>
            <person name="Sodergren E."/>
            <person name="Clifton S."/>
            <person name="Fulton L."/>
            <person name="Fulton B."/>
            <person name="Courtney L."/>
            <person name="Fronick C."/>
            <person name="Harrison M."/>
            <person name="Strong C."/>
            <person name="Farmer C."/>
            <person name="Delahaunty K."/>
            <person name="Markovic C."/>
            <person name="Hall O."/>
            <person name="Minx P."/>
            <person name="Tomlinson C."/>
            <person name="Mitreva M."/>
            <person name="Nelson J."/>
            <person name="Hou S."/>
            <person name="Wollam A."/>
            <person name="Pepin K.H."/>
            <person name="Johnson M."/>
            <person name="Bhonagiri V."/>
            <person name="Nash W.E."/>
            <person name="Warren W."/>
            <person name="Chinwalla A."/>
            <person name="Mardis E.R."/>
            <person name="Wilson R.K."/>
        </authorList>
    </citation>
    <scope>NUCLEOTIDE SEQUENCE [LARGE SCALE GENOMIC DNA]</scope>
    <source>
        <strain evidence="5">DSM 4541</strain>
    </source>
</reference>
<dbReference type="PANTHER" id="PTHR30305">
    <property type="entry name" value="PROTEIN YJDM-RELATED"/>
    <property type="match status" value="1"/>
</dbReference>
<evidence type="ECO:0000256" key="2">
    <source>
        <dbReference type="ARBA" id="ARBA00071166"/>
    </source>
</evidence>
<dbReference type="NCBIfam" id="TIGR00686">
    <property type="entry name" value="phnA"/>
    <property type="match status" value="1"/>
</dbReference>
<protein>
    <recommendedName>
        <fullName evidence="2">Protein YjdM</fullName>
    </recommendedName>
</protein>
<dbReference type="InterPro" id="IPR004624">
    <property type="entry name" value="YjdM"/>
</dbReference>
<evidence type="ECO:0000313" key="6">
    <source>
        <dbReference type="Proteomes" id="UP000005512"/>
    </source>
</evidence>
<dbReference type="Proteomes" id="UP000005512">
    <property type="component" value="Unassembled WGS sequence"/>
</dbReference>
<dbReference type="Pfam" id="PF03831">
    <property type="entry name" value="YjdM"/>
    <property type="match status" value="1"/>
</dbReference>
<feature type="domain" description="Protein YjdM N-terminal" evidence="4">
    <location>
        <begin position="4"/>
        <end position="33"/>
    </location>
</feature>
<dbReference type="STRING" id="500637.PROVRUST_04597"/>
<dbReference type="FunFam" id="2.20.25.10:FF:000003">
    <property type="entry name" value="Alkylphosphonate utilization protein PhnA"/>
    <property type="match status" value="1"/>
</dbReference>
<keyword evidence="6" id="KW-1185">Reference proteome</keyword>
<dbReference type="InterPro" id="IPR013988">
    <property type="entry name" value="YjdM_C"/>
</dbReference>
<proteinExistence type="inferred from homology"/>
<dbReference type="Gene3D" id="2.20.25.10">
    <property type="match status" value="1"/>
</dbReference>
<dbReference type="Pfam" id="PF08274">
    <property type="entry name" value="Zn_Ribbon_YjdM"/>
    <property type="match status" value="1"/>
</dbReference>
<dbReference type="eggNOG" id="COG2824">
    <property type="taxonomic scope" value="Bacteria"/>
</dbReference>
<sequence length="113" mass="12611">MNMSLPPCPKCQSEYTYTDNDMYICPECAHEWNDAEPATEIDELIVKDANGNLLVDGDTVTVIKDLKVKGSSSMLKIGTRVKGIRLVEGDHNIDCKIEGFGQMKLKSEFVKKN</sequence>
<dbReference type="Gene3D" id="2.30.30.40">
    <property type="entry name" value="SH3 Domains"/>
    <property type="match status" value="1"/>
</dbReference>
<dbReference type="HOGENOM" id="CLU_134486_0_1_6"/>
<evidence type="ECO:0000259" key="3">
    <source>
        <dbReference type="Pfam" id="PF03831"/>
    </source>
</evidence>
<gene>
    <name evidence="5" type="ORF">PROVRUST_04597</name>
</gene>
<accession>D1NXG8</accession>
<name>D1NXG8_9GAMM</name>
<organism evidence="5 6">
    <name type="scientific">Providencia rustigianii DSM 4541</name>
    <dbReference type="NCBI Taxonomy" id="500637"/>
    <lineage>
        <taxon>Bacteria</taxon>
        <taxon>Pseudomonadati</taxon>
        <taxon>Pseudomonadota</taxon>
        <taxon>Gammaproteobacteria</taxon>
        <taxon>Enterobacterales</taxon>
        <taxon>Morganellaceae</taxon>
        <taxon>Providencia</taxon>
    </lineage>
</organism>
<dbReference type="AlphaFoldDB" id="D1NXG8"/>
<dbReference type="SUPFAM" id="SSF82057">
    <property type="entry name" value="Prokaryotic SH3-related domain"/>
    <property type="match status" value="1"/>
</dbReference>
<dbReference type="SUPFAM" id="SSF57783">
    <property type="entry name" value="Zinc beta-ribbon"/>
    <property type="match status" value="1"/>
</dbReference>
<dbReference type="EMBL" id="ABXV02000002">
    <property type="protein sequence ID" value="EFB74107.1"/>
    <property type="molecule type" value="Genomic_DNA"/>
</dbReference>
<dbReference type="FunFam" id="2.30.30.40:FF:000013">
    <property type="entry name" value="Alkylphosphonate utilization protein PhnA"/>
    <property type="match status" value="1"/>
</dbReference>
<comment type="caution">
    <text evidence="5">The sequence shown here is derived from an EMBL/GenBank/DDBJ whole genome shotgun (WGS) entry which is preliminary data.</text>
</comment>